<dbReference type="AlphaFoldDB" id="A0A6M5YK99"/>
<sequence>MRLEPLTSFTWATHGVPLAALAVRVEALAAGLDLPLRMWDEPGLGPARGFGCRMPSGRACLLEELELAIRYQGARGPTVYVEAADLGALGVAPMVAEVLGALGLSRSDLAGVAGTDAQQGAAELVSRMSRRSGGAAEPDAAPDPAT</sequence>
<evidence type="ECO:0000313" key="3">
    <source>
        <dbReference type="Proteomes" id="UP000503447"/>
    </source>
</evidence>
<name>A0A6M5YK99_9BACT</name>
<keyword evidence="3" id="KW-1185">Reference proteome</keyword>
<gene>
    <name evidence="2" type="ORF">FTUN_1271</name>
</gene>
<dbReference type="KEGG" id="ftj:FTUN_1271"/>
<organism evidence="2 3">
    <name type="scientific">Frigoriglobus tundricola</name>
    <dbReference type="NCBI Taxonomy" id="2774151"/>
    <lineage>
        <taxon>Bacteria</taxon>
        <taxon>Pseudomonadati</taxon>
        <taxon>Planctomycetota</taxon>
        <taxon>Planctomycetia</taxon>
        <taxon>Gemmatales</taxon>
        <taxon>Gemmataceae</taxon>
        <taxon>Frigoriglobus</taxon>
    </lineage>
</organism>
<protein>
    <submittedName>
        <fullName evidence="2">Uncharacterized protein</fullName>
    </submittedName>
</protein>
<evidence type="ECO:0000313" key="2">
    <source>
        <dbReference type="EMBL" id="QJW93760.1"/>
    </source>
</evidence>
<reference evidence="3" key="1">
    <citation type="submission" date="2020-05" db="EMBL/GenBank/DDBJ databases">
        <title>Frigoriglobus tundricola gen. nov., sp. nov., a psychrotolerant cellulolytic planctomycete of the family Gemmataceae with two divergent copies of 16S rRNA gene.</title>
        <authorList>
            <person name="Kulichevskaya I.S."/>
            <person name="Ivanova A.A."/>
            <person name="Naumoff D.G."/>
            <person name="Beletsky A.V."/>
            <person name="Rijpstra W.I.C."/>
            <person name="Sinninghe Damste J.S."/>
            <person name="Mardanov A.V."/>
            <person name="Ravin N.V."/>
            <person name="Dedysh S.N."/>
        </authorList>
    </citation>
    <scope>NUCLEOTIDE SEQUENCE [LARGE SCALE GENOMIC DNA]</scope>
    <source>
        <strain evidence="3">PL17</strain>
    </source>
</reference>
<feature type="compositionally biased region" description="Low complexity" evidence="1">
    <location>
        <begin position="135"/>
        <end position="146"/>
    </location>
</feature>
<accession>A0A6M5YK99</accession>
<dbReference type="RefSeq" id="WP_171469896.1">
    <property type="nucleotide sequence ID" value="NZ_CP053452.2"/>
</dbReference>
<evidence type="ECO:0000256" key="1">
    <source>
        <dbReference type="SAM" id="MobiDB-lite"/>
    </source>
</evidence>
<feature type="region of interest" description="Disordered" evidence="1">
    <location>
        <begin position="121"/>
        <end position="146"/>
    </location>
</feature>
<proteinExistence type="predicted"/>
<dbReference type="EMBL" id="CP053452">
    <property type="protein sequence ID" value="QJW93760.1"/>
    <property type="molecule type" value="Genomic_DNA"/>
</dbReference>
<dbReference type="Proteomes" id="UP000503447">
    <property type="component" value="Chromosome"/>
</dbReference>